<dbReference type="EMBL" id="VAFM01000002">
    <property type="protein sequence ID" value="TKW60654.1"/>
    <property type="molecule type" value="Genomic_DNA"/>
</dbReference>
<evidence type="ECO:0000256" key="9">
    <source>
        <dbReference type="HAMAP-Rule" id="MF_00639"/>
    </source>
</evidence>
<dbReference type="SUPFAM" id="SSF53244">
    <property type="entry name" value="MurD-like peptide ligases, peptide-binding domain"/>
    <property type="match status" value="1"/>
</dbReference>
<dbReference type="InterPro" id="IPR018109">
    <property type="entry name" value="Folylpolyglutamate_synth_CS"/>
</dbReference>
<comment type="caution">
    <text evidence="13">The sequence shown here is derived from an EMBL/GenBank/DDBJ whole genome shotgun (WGS) entry which is preliminary data.</text>
</comment>
<protein>
    <recommendedName>
        <fullName evidence="9 10">UDP-N-acetylmuramoylalanine--D-glutamate ligase</fullName>
        <ecNumber evidence="9 10">6.3.2.9</ecNumber>
    </recommendedName>
    <alternativeName>
        <fullName evidence="9">D-glutamic acid-adding enzyme</fullName>
    </alternativeName>
    <alternativeName>
        <fullName evidence="9">UDP-N-acetylmuramoyl-L-alanyl-D-glutamate synthetase</fullName>
    </alternativeName>
</protein>
<dbReference type="InterPro" id="IPR036565">
    <property type="entry name" value="Mur-like_cat_sf"/>
</dbReference>
<evidence type="ECO:0000256" key="2">
    <source>
        <dbReference type="ARBA" id="ARBA00004752"/>
    </source>
</evidence>
<dbReference type="PANTHER" id="PTHR43692:SF1">
    <property type="entry name" value="UDP-N-ACETYLMURAMOYLALANINE--D-GLUTAMATE LIGASE"/>
    <property type="match status" value="1"/>
</dbReference>
<evidence type="ECO:0000256" key="5">
    <source>
        <dbReference type="ARBA" id="ARBA00022618"/>
    </source>
</evidence>
<dbReference type="Proteomes" id="UP000320948">
    <property type="component" value="Unassembled WGS sequence"/>
</dbReference>
<evidence type="ECO:0000256" key="1">
    <source>
        <dbReference type="ARBA" id="ARBA00004496"/>
    </source>
</evidence>
<dbReference type="GO" id="GO:0004326">
    <property type="term" value="F:tetrahydrofolylpolyglutamate synthase activity"/>
    <property type="evidence" value="ECO:0007669"/>
    <property type="project" value="InterPro"/>
</dbReference>
<evidence type="ECO:0000256" key="4">
    <source>
        <dbReference type="ARBA" id="ARBA00022598"/>
    </source>
</evidence>
<proteinExistence type="inferred from homology"/>
<dbReference type="SUPFAM" id="SSF51984">
    <property type="entry name" value="MurCD N-terminal domain"/>
    <property type="match status" value="1"/>
</dbReference>
<dbReference type="InterPro" id="IPR013221">
    <property type="entry name" value="Mur_ligase_cen"/>
</dbReference>
<evidence type="ECO:0000256" key="7">
    <source>
        <dbReference type="ARBA" id="ARBA00022840"/>
    </source>
</evidence>
<comment type="subcellular location">
    <subcellularLocation>
        <location evidence="1 9 10">Cytoplasm</location>
    </subcellularLocation>
</comment>
<keyword evidence="9 10" id="KW-0573">Peptidoglycan synthesis</keyword>
<dbReference type="GO" id="GO:0051301">
    <property type="term" value="P:cell division"/>
    <property type="evidence" value="ECO:0007669"/>
    <property type="project" value="UniProtKB-KW"/>
</dbReference>
<feature type="domain" description="Mur ligase central" evidence="12">
    <location>
        <begin position="116"/>
        <end position="285"/>
    </location>
</feature>
<dbReference type="InterPro" id="IPR004101">
    <property type="entry name" value="Mur_ligase_C"/>
</dbReference>
<keyword evidence="7 9" id="KW-0067">ATP-binding</keyword>
<keyword evidence="8 9" id="KW-0131">Cell cycle</keyword>
<evidence type="ECO:0000259" key="11">
    <source>
        <dbReference type="Pfam" id="PF02875"/>
    </source>
</evidence>
<dbReference type="PROSITE" id="PS01011">
    <property type="entry name" value="FOLYLPOLYGLU_SYNT_1"/>
    <property type="match status" value="1"/>
</dbReference>
<comment type="function">
    <text evidence="9 10">Cell wall formation. Catalyzes the addition of glutamate to the nucleotide precursor UDP-N-acetylmuramoyl-L-alanine (UMA).</text>
</comment>
<name>A0A6N4R8Z2_BLAVI</name>
<dbReference type="Gene3D" id="3.90.190.20">
    <property type="entry name" value="Mur ligase, C-terminal domain"/>
    <property type="match status" value="1"/>
</dbReference>
<dbReference type="NCBIfam" id="TIGR01087">
    <property type="entry name" value="murD"/>
    <property type="match status" value="1"/>
</dbReference>
<evidence type="ECO:0000256" key="10">
    <source>
        <dbReference type="RuleBase" id="RU003664"/>
    </source>
</evidence>
<gene>
    <name evidence="9 13" type="primary">murD</name>
    <name evidence="13" type="ORF">DI628_07075</name>
</gene>
<dbReference type="HAMAP" id="MF_00639">
    <property type="entry name" value="MurD"/>
    <property type="match status" value="1"/>
</dbReference>
<evidence type="ECO:0000256" key="8">
    <source>
        <dbReference type="ARBA" id="ARBA00023306"/>
    </source>
</evidence>
<dbReference type="GO" id="GO:0005737">
    <property type="term" value="C:cytoplasm"/>
    <property type="evidence" value="ECO:0007669"/>
    <property type="project" value="UniProtKB-SubCell"/>
</dbReference>
<reference evidence="13 14" key="1">
    <citation type="journal article" date="2017" name="Nat. Commun.">
        <title>In situ click chemistry generation of cyclooxygenase-2 inhibitors.</title>
        <authorList>
            <person name="Bhardwaj A."/>
            <person name="Kaur J."/>
            <person name="Wuest M."/>
            <person name="Wuest F."/>
        </authorList>
    </citation>
    <scope>NUCLEOTIDE SEQUENCE [LARGE SCALE GENOMIC DNA]</scope>
    <source>
        <strain evidence="13">S2_018_000_R2_106</strain>
    </source>
</reference>
<dbReference type="Pfam" id="PF08245">
    <property type="entry name" value="Mur_ligase_M"/>
    <property type="match status" value="1"/>
</dbReference>
<dbReference type="EC" id="6.3.2.9" evidence="9 10"/>
<evidence type="ECO:0000256" key="3">
    <source>
        <dbReference type="ARBA" id="ARBA00022490"/>
    </source>
</evidence>
<feature type="binding site" evidence="9">
    <location>
        <begin position="118"/>
        <end position="124"/>
    </location>
    <ligand>
        <name>ATP</name>
        <dbReference type="ChEBI" id="CHEBI:30616"/>
    </ligand>
</feature>
<dbReference type="InterPro" id="IPR005762">
    <property type="entry name" value="MurD"/>
</dbReference>
<comment type="similarity">
    <text evidence="9">Belongs to the MurCDEF family.</text>
</comment>
<dbReference type="Gene3D" id="3.40.50.720">
    <property type="entry name" value="NAD(P)-binding Rossmann-like Domain"/>
    <property type="match status" value="1"/>
</dbReference>
<keyword evidence="4 9" id="KW-0436">Ligase</keyword>
<dbReference type="SUPFAM" id="SSF53623">
    <property type="entry name" value="MurD-like peptide ligases, catalytic domain"/>
    <property type="match status" value="1"/>
</dbReference>
<sequence length="459" mass="49252">MTMRRDVYGFGHKAVMVYGLGSSGRATALALQDAGVEVFVWDDNDDFNSSPDANLFSVRAPDAVDWTRIGALVKSPGISLETPLVRAALAHKVPVMTDVDLLYRRDNSNGAAFIGITGTNGKSTTTALIGHILRVCGYKVAVGGNIGTPALALPELPKNGVYVLELSSYQLETLTDLQVDGALLLNLTPDHLARHGTMEAYLAAKLRLFDLAKAGAVQVMGIDQPLLRGQAETRGVTTVSVTGVGDYMVTEGKLTHGLDTLMPLEDLEHLPGPHNAQNVACAYALLVPRWCTPAEFRDACKSFKGLPHRLEKVGKVGDVLFVNDSKATNGDSTVYALQSFANIYWICGGLPKTDGLGACINHLGAVRAAFTIGQATEDFADTLVQHNVPSFKCHTMDVAVREAFAAARSEGLEDAVVLLSPSAASMDQYRNFEHRGDTFVNLVQGLVTVEQVERRVTGR</sequence>
<keyword evidence="9 10" id="KW-0133">Cell shape</keyword>
<evidence type="ECO:0000256" key="6">
    <source>
        <dbReference type="ARBA" id="ARBA00022741"/>
    </source>
</evidence>
<organism evidence="13 14">
    <name type="scientific">Blastochloris viridis</name>
    <name type="common">Rhodopseudomonas viridis</name>
    <dbReference type="NCBI Taxonomy" id="1079"/>
    <lineage>
        <taxon>Bacteria</taxon>
        <taxon>Pseudomonadati</taxon>
        <taxon>Pseudomonadota</taxon>
        <taxon>Alphaproteobacteria</taxon>
        <taxon>Hyphomicrobiales</taxon>
        <taxon>Blastochloridaceae</taxon>
        <taxon>Blastochloris</taxon>
    </lineage>
</organism>
<accession>A0A6N4R8Z2</accession>
<dbReference type="AlphaFoldDB" id="A0A6N4R8Z2"/>
<dbReference type="InterPro" id="IPR036615">
    <property type="entry name" value="Mur_ligase_C_dom_sf"/>
</dbReference>
<dbReference type="PANTHER" id="PTHR43692">
    <property type="entry name" value="UDP-N-ACETYLMURAMOYLALANINE--D-GLUTAMATE LIGASE"/>
    <property type="match status" value="1"/>
</dbReference>
<keyword evidence="3 9" id="KW-0963">Cytoplasm</keyword>
<keyword evidence="6 9" id="KW-0547">Nucleotide-binding</keyword>
<evidence type="ECO:0000259" key="12">
    <source>
        <dbReference type="Pfam" id="PF08245"/>
    </source>
</evidence>
<dbReference type="GO" id="GO:0008764">
    <property type="term" value="F:UDP-N-acetylmuramoylalanine-D-glutamate ligase activity"/>
    <property type="evidence" value="ECO:0007669"/>
    <property type="project" value="UniProtKB-UniRule"/>
</dbReference>
<comment type="catalytic activity">
    <reaction evidence="9 10">
        <text>UDP-N-acetyl-alpha-D-muramoyl-L-alanine + D-glutamate + ATP = UDP-N-acetyl-alpha-D-muramoyl-L-alanyl-D-glutamate + ADP + phosphate + H(+)</text>
        <dbReference type="Rhea" id="RHEA:16429"/>
        <dbReference type="ChEBI" id="CHEBI:15378"/>
        <dbReference type="ChEBI" id="CHEBI:29986"/>
        <dbReference type="ChEBI" id="CHEBI:30616"/>
        <dbReference type="ChEBI" id="CHEBI:43474"/>
        <dbReference type="ChEBI" id="CHEBI:83898"/>
        <dbReference type="ChEBI" id="CHEBI:83900"/>
        <dbReference type="ChEBI" id="CHEBI:456216"/>
        <dbReference type="EC" id="6.3.2.9"/>
    </reaction>
</comment>
<dbReference type="GO" id="GO:0005524">
    <property type="term" value="F:ATP binding"/>
    <property type="evidence" value="ECO:0007669"/>
    <property type="project" value="UniProtKB-UniRule"/>
</dbReference>
<dbReference type="Pfam" id="PF02875">
    <property type="entry name" value="Mur_ligase_C"/>
    <property type="match status" value="1"/>
</dbReference>
<dbReference type="GO" id="GO:0009252">
    <property type="term" value="P:peptidoglycan biosynthetic process"/>
    <property type="evidence" value="ECO:0007669"/>
    <property type="project" value="UniProtKB-UniRule"/>
</dbReference>
<evidence type="ECO:0000313" key="14">
    <source>
        <dbReference type="Proteomes" id="UP000320948"/>
    </source>
</evidence>
<comment type="pathway">
    <text evidence="2 9 10">Cell wall biogenesis; peptidoglycan biosynthesis.</text>
</comment>
<keyword evidence="5 9" id="KW-0132">Cell division</keyword>
<dbReference type="GO" id="GO:0071555">
    <property type="term" value="P:cell wall organization"/>
    <property type="evidence" value="ECO:0007669"/>
    <property type="project" value="UniProtKB-KW"/>
</dbReference>
<evidence type="ECO:0000313" key="13">
    <source>
        <dbReference type="EMBL" id="TKW60654.1"/>
    </source>
</evidence>
<feature type="domain" description="Mur ligase C-terminal" evidence="11">
    <location>
        <begin position="308"/>
        <end position="422"/>
    </location>
</feature>
<dbReference type="UniPathway" id="UPA00219"/>
<dbReference type="GO" id="GO:0008360">
    <property type="term" value="P:regulation of cell shape"/>
    <property type="evidence" value="ECO:0007669"/>
    <property type="project" value="UniProtKB-KW"/>
</dbReference>
<dbReference type="Gene3D" id="3.40.1190.10">
    <property type="entry name" value="Mur-like, catalytic domain"/>
    <property type="match status" value="1"/>
</dbReference>
<keyword evidence="9 10" id="KW-0961">Cell wall biogenesis/degradation</keyword>